<comment type="similarity">
    <text evidence="17">Belongs to the NnrD/CARKD family.</text>
</comment>
<dbReference type="InterPro" id="IPR029056">
    <property type="entry name" value="Ribokinase-like"/>
</dbReference>
<evidence type="ECO:0000256" key="8">
    <source>
        <dbReference type="ARBA" id="ARBA00022857"/>
    </source>
</evidence>
<dbReference type="PIRSF" id="PIRSF017184">
    <property type="entry name" value="Nnr"/>
    <property type="match status" value="1"/>
</dbReference>
<comment type="cofactor">
    <cofactor evidence="17">
        <name>Mg(2+)</name>
        <dbReference type="ChEBI" id="CHEBI:18420"/>
    </cofactor>
</comment>
<feature type="binding site" evidence="17">
    <location>
        <position position="374"/>
    </location>
    <ligand>
        <name>(6S)-NADPHX</name>
        <dbReference type="ChEBI" id="CHEBI:64076"/>
    </ligand>
</feature>
<dbReference type="HOGENOM" id="CLU_024853_4_1_9"/>
<evidence type="ECO:0000313" key="23">
    <source>
        <dbReference type="Proteomes" id="UP000027980"/>
    </source>
</evidence>
<dbReference type="CDD" id="cd01171">
    <property type="entry name" value="YXKO-related"/>
    <property type="match status" value="1"/>
</dbReference>
<dbReference type="PANTHER" id="PTHR12592">
    <property type="entry name" value="ATP-DEPENDENT (S)-NAD(P)H-HYDRATE DEHYDRATASE FAMILY MEMBER"/>
    <property type="match status" value="1"/>
</dbReference>
<comment type="catalytic activity">
    <reaction evidence="2 18 19">
        <text>(6R)-NADPHX = (6S)-NADPHX</text>
        <dbReference type="Rhea" id="RHEA:32227"/>
        <dbReference type="ChEBI" id="CHEBI:64076"/>
        <dbReference type="ChEBI" id="CHEBI:64077"/>
        <dbReference type="EC" id="5.1.99.6"/>
    </reaction>
</comment>
<evidence type="ECO:0000256" key="17">
    <source>
        <dbReference type="HAMAP-Rule" id="MF_01965"/>
    </source>
</evidence>
<evidence type="ECO:0000256" key="11">
    <source>
        <dbReference type="ARBA" id="ARBA00023235"/>
    </source>
</evidence>
<feature type="binding site" evidence="18">
    <location>
        <begin position="57"/>
        <end position="61"/>
    </location>
    <ligand>
        <name>(6S)-NADPHX</name>
        <dbReference type="ChEBI" id="CHEBI:64076"/>
    </ligand>
</feature>
<dbReference type="OrthoDB" id="9806925at2"/>
<evidence type="ECO:0000256" key="5">
    <source>
        <dbReference type="ARBA" id="ARBA00022723"/>
    </source>
</evidence>
<feature type="binding site" evidence="18">
    <location>
        <position position="159"/>
    </location>
    <ligand>
        <name>K(+)</name>
        <dbReference type="ChEBI" id="CHEBI:29103"/>
    </ligand>
</feature>
<dbReference type="SUPFAM" id="SSF53613">
    <property type="entry name" value="Ribokinase-like"/>
    <property type="match status" value="1"/>
</dbReference>
<comment type="catalytic activity">
    <reaction evidence="16 17 19">
        <text>(6S)-NADPHX + ADP = AMP + phosphate + NADPH + H(+)</text>
        <dbReference type="Rhea" id="RHEA:32235"/>
        <dbReference type="ChEBI" id="CHEBI:15378"/>
        <dbReference type="ChEBI" id="CHEBI:43474"/>
        <dbReference type="ChEBI" id="CHEBI:57783"/>
        <dbReference type="ChEBI" id="CHEBI:64076"/>
        <dbReference type="ChEBI" id="CHEBI:456215"/>
        <dbReference type="ChEBI" id="CHEBI:456216"/>
        <dbReference type="EC" id="4.2.1.136"/>
    </reaction>
</comment>
<proteinExistence type="inferred from homology"/>
<dbReference type="AlphaFoldDB" id="A0A075LGG1"/>
<evidence type="ECO:0000256" key="10">
    <source>
        <dbReference type="ARBA" id="ARBA00023027"/>
    </source>
</evidence>
<evidence type="ECO:0000259" key="20">
    <source>
        <dbReference type="PROSITE" id="PS51383"/>
    </source>
</evidence>
<dbReference type="InterPro" id="IPR017953">
    <property type="entry name" value="Carbohydrate_kinase_pred_CS"/>
</dbReference>
<organism evidence="22 23">
    <name type="scientific">Terribacillus saccharophilus</name>
    <dbReference type="NCBI Taxonomy" id="361277"/>
    <lineage>
        <taxon>Bacteria</taxon>
        <taxon>Bacillati</taxon>
        <taxon>Bacillota</taxon>
        <taxon>Bacilli</taxon>
        <taxon>Bacillales</taxon>
        <taxon>Bacillaceae</taxon>
        <taxon>Terribacillus</taxon>
    </lineage>
</organism>
<dbReference type="PROSITE" id="PS51383">
    <property type="entry name" value="YJEF_C_3"/>
    <property type="match status" value="1"/>
</dbReference>
<dbReference type="Proteomes" id="UP000027980">
    <property type="component" value="Chromosome"/>
</dbReference>
<evidence type="ECO:0000256" key="12">
    <source>
        <dbReference type="ARBA" id="ARBA00023239"/>
    </source>
</evidence>
<dbReference type="KEGG" id="tap:GZ22_01825"/>
<name>A0A075LGG1_9BACI</name>
<evidence type="ECO:0000256" key="4">
    <source>
        <dbReference type="ARBA" id="ARBA00009524"/>
    </source>
</evidence>
<evidence type="ECO:0000259" key="21">
    <source>
        <dbReference type="PROSITE" id="PS51385"/>
    </source>
</evidence>
<dbReference type="HAMAP" id="MF_01965">
    <property type="entry name" value="NADHX_dehydratase"/>
    <property type="match status" value="1"/>
</dbReference>
<comment type="subunit">
    <text evidence="17">Homotetramer.</text>
</comment>
<feature type="binding site" evidence="18">
    <location>
        <position position="138"/>
    </location>
    <ligand>
        <name>(6S)-NADPHX</name>
        <dbReference type="ChEBI" id="CHEBI:64076"/>
    </ligand>
</feature>
<evidence type="ECO:0000256" key="1">
    <source>
        <dbReference type="ARBA" id="ARBA00000013"/>
    </source>
</evidence>
<dbReference type="GO" id="GO:0046872">
    <property type="term" value="F:metal ion binding"/>
    <property type="evidence" value="ECO:0007669"/>
    <property type="project" value="UniProtKB-UniRule"/>
</dbReference>
<sequence length="503" mass="53719">MYIVTAKEMYEVDRYAMEEIGISGSILMESAGRAIAGRMKPLIGTTDQILVLCGSGNNGGDGYVVARTLLNEGYDVAAVQVGRNLTADAAMHQQVYDRLGGEVMDVEADTFQPALEKADIIVDAMLGLGVRGKLRSPYTETVQAVNDSDALVFSIDLPSGVPADDAVEFEEAIQADYTFIIEAPKPSAFIQKTAPYYGEWKTVSIGLPAAYLGRQAGARIWTEQDVKRSFPIRQPFSHKGTNGKGFLIGGGIEMPGSVTMSSMAALRAGAGLLAVGTLRQVIPSVLSHLAEATFTSLDEENGVIVDTDDLDVSAYDAIVVGMGMGRGESTAALTKRVLEEAEVPVLLDADGLYHIKSDLEILRNRQAPTVLTPHPGEMAMLLDMKVPELLERPFELARKFAIVHQVHLVLKGTYTIITAPDGSQVVNTTGNPGLGKGGSGDVLSGILLAMLMQHEDPMEAIANGVYVHGKAADVLVEDAHSQQDLLATDLMKGLATVFRNISD</sequence>
<accession>A0A075LGG1</accession>
<evidence type="ECO:0000256" key="16">
    <source>
        <dbReference type="ARBA" id="ARBA00049209"/>
    </source>
</evidence>
<dbReference type="GeneID" id="34222318"/>
<keyword evidence="9 18" id="KW-0630">Potassium</keyword>
<keyword evidence="11 18" id="KW-0413">Isomerase</keyword>
<feature type="binding site" evidence="17">
    <location>
        <position position="440"/>
    </location>
    <ligand>
        <name>AMP</name>
        <dbReference type="ChEBI" id="CHEBI:456215"/>
    </ligand>
</feature>
<evidence type="ECO:0000256" key="9">
    <source>
        <dbReference type="ARBA" id="ARBA00022958"/>
    </source>
</evidence>
<dbReference type="EMBL" id="CP008876">
    <property type="protein sequence ID" value="AIF65519.1"/>
    <property type="molecule type" value="Genomic_DNA"/>
</dbReference>
<evidence type="ECO:0000256" key="13">
    <source>
        <dbReference type="ARBA" id="ARBA00023268"/>
    </source>
</evidence>
<comment type="similarity">
    <text evidence="4 19">In the C-terminal section; belongs to the NnrD/CARKD family.</text>
</comment>
<dbReference type="PROSITE" id="PS51385">
    <property type="entry name" value="YJEF_N"/>
    <property type="match status" value="1"/>
</dbReference>
<feature type="binding site" evidence="17">
    <location>
        <begin position="411"/>
        <end position="415"/>
    </location>
    <ligand>
        <name>AMP</name>
        <dbReference type="ChEBI" id="CHEBI:456215"/>
    </ligand>
</feature>
<comment type="function">
    <text evidence="18">Catalyzes the epimerization of the S- and R-forms of NAD(P)HX, a damaged form of NAD(P)H that is a result of enzymatic or heat-dependent hydration. This is a prerequisite for the S-specific NAD(P)H-hydrate dehydratase to allow the repair of both epimers of NAD(P)HX.</text>
</comment>
<comment type="cofactor">
    <cofactor evidence="18 19">
        <name>K(+)</name>
        <dbReference type="ChEBI" id="CHEBI:29103"/>
    </cofactor>
    <text evidence="18 19">Binds 1 potassium ion per subunit.</text>
</comment>
<protein>
    <recommendedName>
        <fullName evidence="19">Bifunctional NAD(P)H-hydrate repair enzyme</fullName>
    </recommendedName>
    <alternativeName>
        <fullName evidence="19">Nicotinamide nucleotide repair protein</fullName>
    </alternativeName>
    <domain>
        <recommendedName>
            <fullName evidence="19">ADP-dependent (S)-NAD(P)H-hydrate dehydratase</fullName>
            <ecNumber evidence="19">4.2.1.136</ecNumber>
        </recommendedName>
        <alternativeName>
            <fullName evidence="19">ADP-dependent NAD(P)HX dehydratase</fullName>
        </alternativeName>
    </domain>
    <domain>
        <recommendedName>
            <fullName evidence="19">NAD(P)H-hydrate epimerase</fullName>
            <ecNumber evidence="19">5.1.99.6</ecNumber>
        </recommendedName>
    </domain>
</protein>
<feature type="binding site" evidence="17">
    <location>
        <position position="441"/>
    </location>
    <ligand>
        <name>(6S)-NADPHX</name>
        <dbReference type="ChEBI" id="CHEBI:64076"/>
    </ligand>
</feature>
<comment type="function">
    <text evidence="14 19">Bifunctional enzyme that catalyzes the epimerization of the S- and R-forms of NAD(P)HX and the dehydration of the S-form of NAD(P)HX at the expense of ADP, which is converted to AMP. This allows the repair of both epimers of NAD(P)HX, a damaged form of NAD(P)H that is a result of enzymatic or heat-dependent hydration.</text>
</comment>
<evidence type="ECO:0000256" key="6">
    <source>
        <dbReference type="ARBA" id="ARBA00022741"/>
    </source>
</evidence>
<dbReference type="PROSITE" id="PS01050">
    <property type="entry name" value="YJEF_C_2"/>
    <property type="match status" value="1"/>
</dbReference>
<dbReference type="Pfam" id="PF03853">
    <property type="entry name" value="YjeF_N"/>
    <property type="match status" value="1"/>
</dbReference>
<dbReference type="GO" id="GO:0052856">
    <property type="term" value="F:NAD(P)HX epimerase activity"/>
    <property type="evidence" value="ECO:0007669"/>
    <property type="project" value="UniProtKB-UniRule"/>
</dbReference>
<comment type="caution">
    <text evidence="17">Lacks conserved residue(s) required for the propagation of feature annotation.</text>
</comment>
<feature type="binding site" evidence="17">
    <location>
        <position position="323"/>
    </location>
    <ligand>
        <name>(6S)-NADPHX</name>
        <dbReference type="ChEBI" id="CHEBI:64076"/>
    </ligand>
</feature>
<reference evidence="22 23" key="1">
    <citation type="submission" date="2014-07" db="EMBL/GenBank/DDBJ databases">
        <title>Complete genome sequence of a moderately halophilic bacterium Terribacillus aidingensis MP602, isolated from Cryptomeria fortunei in Tianmu mountain in China.</title>
        <authorList>
            <person name="Wang Y."/>
            <person name="Lu P."/>
            <person name="Zhang L."/>
        </authorList>
    </citation>
    <scope>NUCLEOTIDE SEQUENCE [LARGE SCALE GENOMIC DNA]</scope>
    <source>
        <strain evidence="22 23">MP602</strain>
    </source>
</reference>
<evidence type="ECO:0000256" key="15">
    <source>
        <dbReference type="ARBA" id="ARBA00048238"/>
    </source>
</evidence>
<comment type="catalytic activity">
    <reaction evidence="15 17 19">
        <text>(6S)-NADHX + ADP = AMP + phosphate + NADH + H(+)</text>
        <dbReference type="Rhea" id="RHEA:32223"/>
        <dbReference type="ChEBI" id="CHEBI:15378"/>
        <dbReference type="ChEBI" id="CHEBI:43474"/>
        <dbReference type="ChEBI" id="CHEBI:57945"/>
        <dbReference type="ChEBI" id="CHEBI:64074"/>
        <dbReference type="ChEBI" id="CHEBI:456215"/>
        <dbReference type="ChEBI" id="CHEBI:456216"/>
        <dbReference type="EC" id="4.2.1.136"/>
    </reaction>
</comment>
<feature type="binding site" evidence="18">
    <location>
        <begin position="127"/>
        <end position="133"/>
    </location>
    <ligand>
        <name>(6S)-NADPHX</name>
        <dbReference type="ChEBI" id="CHEBI:64076"/>
    </ligand>
</feature>
<keyword evidence="5 18" id="KW-0479">Metal-binding</keyword>
<evidence type="ECO:0000313" key="22">
    <source>
        <dbReference type="EMBL" id="AIF65519.1"/>
    </source>
</evidence>
<evidence type="ECO:0000256" key="7">
    <source>
        <dbReference type="ARBA" id="ARBA00022840"/>
    </source>
</evidence>
<dbReference type="EC" id="4.2.1.136" evidence="19"/>
<keyword evidence="12 17" id="KW-0456">Lyase</keyword>
<evidence type="ECO:0000256" key="18">
    <source>
        <dbReference type="HAMAP-Rule" id="MF_01966"/>
    </source>
</evidence>
<dbReference type="NCBIfam" id="TIGR00197">
    <property type="entry name" value="yjeF_nterm"/>
    <property type="match status" value="1"/>
</dbReference>
<dbReference type="InterPro" id="IPR000631">
    <property type="entry name" value="CARKD"/>
</dbReference>
<evidence type="ECO:0000256" key="14">
    <source>
        <dbReference type="ARBA" id="ARBA00025153"/>
    </source>
</evidence>
<evidence type="ECO:0000256" key="3">
    <source>
        <dbReference type="ARBA" id="ARBA00006001"/>
    </source>
</evidence>
<dbReference type="GO" id="GO:0110051">
    <property type="term" value="P:metabolite repair"/>
    <property type="evidence" value="ECO:0007669"/>
    <property type="project" value="TreeGrafter"/>
</dbReference>
<dbReference type="SUPFAM" id="SSF64153">
    <property type="entry name" value="YjeF N-terminal domain-like"/>
    <property type="match status" value="1"/>
</dbReference>
<feature type="domain" description="YjeF C-terminal" evidence="20">
    <location>
        <begin position="222"/>
        <end position="501"/>
    </location>
</feature>
<gene>
    <name evidence="17" type="primary">nnrD</name>
    <name evidence="18" type="synonym">nnrE</name>
    <name evidence="22" type="ORF">GZ22_01825</name>
</gene>
<dbReference type="Gene3D" id="3.40.50.10260">
    <property type="entry name" value="YjeF N-terminal domain"/>
    <property type="match status" value="1"/>
</dbReference>
<dbReference type="EC" id="5.1.99.6" evidence="19"/>
<comment type="similarity">
    <text evidence="3 19">In the N-terminal section; belongs to the NnrE/AIBP family.</text>
</comment>
<comment type="similarity">
    <text evidence="18">Belongs to the NnrE/AIBP family.</text>
</comment>
<comment type="catalytic activity">
    <reaction evidence="1 18 19">
        <text>(6R)-NADHX = (6S)-NADHX</text>
        <dbReference type="Rhea" id="RHEA:32215"/>
        <dbReference type="ChEBI" id="CHEBI:64074"/>
        <dbReference type="ChEBI" id="CHEBI:64075"/>
        <dbReference type="EC" id="5.1.99.6"/>
    </reaction>
</comment>
<dbReference type="GO" id="GO:0046496">
    <property type="term" value="P:nicotinamide nucleotide metabolic process"/>
    <property type="evidence" value="ECO:0007669"/>
    <property type="project" value="UniProtKB-UniRule"/>
</dbReference>
<dbReference type="InterPro" id="IPR004443">
    <property type="entry name" value="YjeF_N_dom"/>
</dbReference>
<keyword evidence="6 17" id="KW-0547">Nucleotide-binding</keyword>
<feature type="binding site" evidence="18">
    <location>
        <position position="58"/>
    </location>
    <ligand>
        <name>K(+)</name>
        <dbReference type="ChEBI" id="CHEBI:29103"/>
    </ligand>
</feature>
<dbReference type="GO" id="GO:0052855">
    <property type="term" value="F:ADP-dependent NAD(P)H-hydrate dehydratase activity"/>
    <property type="evidence" value="ECO:0007669"/>
    <property type="project" value="UniProtKB-UniRule"/>
</dbReference>
<dbReference type="Pfam" id="PF01256">
    <property type="entry name" value="Carb_kinase"/>
    <property type="match status" value="1"/>
</dbReference>
<comment type="function">
    <text evidence="17">Catalyzes the dehydration of the S-form of NAD(P)HX at the expense of ADP, which is converted to AMP. Together with NAD(P)HX epimerase, which catalyzes the epimerization of the S- and R-forms, the enzyme allows the repair of both epimers of NAD(P)HX, a damaged form of NAD(P)H that is a result of enzymatic or heat-dependent hydration.</text>
</comment>
<dbReference type="RefSeq" id="WP_038558129.1">
    <property type="nucleotide sequence ID" value="NZ_CP008876.1"/>
</dbReference>
<dbReference type="Gene3D" id="3.40.1190.20">
    <property type="match status" value="1"/>
</dbReference>
<keyword evidence="8 17" id="KW-0521">NADP</keyword>
<keyword evidence="7 17" id="KW-0067">ATP-binding</keyword>
<feature type="domain" description="YjeF N-terminal" evidence="21">
    <location>
        <begin position="9"/>
        <end position="213"/>
    </location>
</feature>
<dbReference type="PANTHER" id="PTHR12592:SF0">
    <property type="entry name" value="ATP-DEPENDENT (S)-NAD(P)H-HYDRATE DEHYDRATASE"/>
    <property type="match status" value="1"/>
</dbReference>
<feature type="binding site" evidence="18">
    <location>
        <position position="123"/>
    </location>
    <ligand>
        <name>K(+)</name>
        <dbReference type="ChEBI" id="CHEBI:29103"/>
    </ligand>
</feature>
<dbReference type="InterPro" id="IPR030677">
    <property type="entry name" value="Nnr"/>
</dbReference>
<dbReference type="InterPro" id="IPR036652">
    <property type="entry name" value="YjeF_N_dom_sf"/>
</dbReference>
<evidence type="ECO:0000256" key="2">
    <source>
        <dbReference type="ARBA" id="ARBA00000909"/>
    </source>
</evidence>
<keyword evidence="13" id="KW-0511">Multifunctional enzyme</keyword>
<dbReference type="NCBIfam" id="TIGR00196">
    <property type="entry name" value="yjeF_cterm"/>
    <property type="match status" value="1"/>
</dbReference>
<dbReference type="GO" id="GO:0005524">
    <property type="term" value="F:ATP binding"/>
    <property type="evidence" value="ECO:0007669"/>
    <property type="project" value="UniProtKB-UniRule"/>
</dbReference>
<feature type="binding site" evidence="18">
    <location>
        <position position="156"/>
    </location>
    <ligand>
        <name>(6S)-NADPHX</name>
        <dbReference type="ChEBI" id="CHEBI:64076"/>
    </ligand>
</feature>
<evidence type="ECO:0000256" key="19">
    <source>
        <dbReference type="PIRNR" id="PIRNR017184"/>
    </source>
</evidence>
<dbReference type="HAMAP" id="MF_01966">
    <property type="entry name" value="NADHX_epimerase"/>
    <property type="match status" value="1"/>
</dbReference>
<keyword evidence="10 17" id="KW-0520">NAD</keyword>